<gene>
    <name evidence="13" type="ORF">JTE90_023723</name>
</gene>
<evidence type="ECO:0000256" key="2">
    <source>
        <dbReference type="ARBA" id="ARBA00022801"/>
    </source>
</evidence>
<evidence type="ECO:0000256" key="10">
    <source>
        <dbReference type="ARBA" id="ARBA00048513"/>
    </source>
</evidence>
<dbReference type="EMBL" id="JAFNEN010000120">
    <property type="protein sequence ID" value="KAG8193471.1"/>
    <property type="molecule type" value="Genomic_DNA"/>
</dbReference>
<feature type="domain" description="AB hydrolase-1" evidence="12">
    <location>
        <begin position="36"/>
        <end position="151"/>
    </location>
</feature>
<dbReference type="AlphaFoldDB" id="A0AAV6VCW3"/>
<evidence type="ECO:0000313" key="14">
    <source>
        <dbReference type="Proteomes" id="UP000827092"/>
    </source>
</evidence>
<dbReference type="Proteomes" id="UP000827092">
    <property type="component" value="Unassembled WGS sequence"/>
</dbReference>
<dbReference type="EC" id="3.1.1.116" evidence="3"/>
<evidence type="ECO:0000256" key="4">
    <source>
        <dbReference type="ARBA" id="ARBA00042703"/>
    </source>
</evidence>
<name>A0AAV6VCW3_9ARAC</name>
<comment type="catalytic activity">
    <reaction evidence="10">
        <text>1-octadecanoyl-2-(9Z-octadecenoyl)-sn-glycerol + H2O = 2-(9Z-octadecenoyl)-glycerol + octadecanoate + H(+)</text>
        <dbReference type="Rhea" id="RHEA:77103"/>
        <dbReference type="ChEBI" id="CHEBI:15377"/>
        <dbReference type="ChEBI" id="CHEBI:15378"/>
        <dbReference type="ChEBI" id="CHEBI:25629"/>
        <dbReference type="ChEBI" id="CHEBI:73990"/>
        <dbReference type="ChEBI" id="CHEBI:75468"/>
    </reaction>
</comment>
<proteinExistence type="inferred from homology"/>
<evidence type="ECO:0000313" key="13">
    <source>
        <dbReference type="EMBL" id="KAG8193471.1"/>
    </source>
</evidence>
<dbReference type="Pfam" id="PF00561">
    <property type="entry name" value="Abhydrolase_1"/>
    <property type="match status" value="1"/>
</dbReference>
<keyword evidence="14" id="KW-1185">Reference proteome</keyword>
<evidence type="ECO:0000256" key="5">
    <source>
        <dbReference type="ARBA" id="ARBA00043667"/>
    </source>
</evidence>
<evidence type="ECO:0000256" key="3">
    <source>
        <dbReference type="ARBA" id="ARBA00026104"/>
    </source>
</evidence>
<accession>A0AAV6VCW3</accession>
<comment type="catalytic activity">
    <reaction evidence="5">
        <text>a 1,2-diacyl-sn-glycerol + H2O = a 2-acylglycerol + a fatty acid + H(+)</text>
        <dbReference type="Rhea" id="RHEA:33275"/>
        <dbReference type="ChEBI" id="CHEBI:15377"/>
        <dbReference type="ChEBI" id="CHEBI:15378"/>
        <dbReference type="ChEBI" id="CHEBI:17389"/>
        <dbReference type="ChEBI" id="CHEBI:17815"/>
        <dbReference type="ChEBI" id="CHEBI:28868"/>
        <dbReference type="EC" id="3.1.1.116"/>
    </reaction>
</comment>
<evidence type="ECO:0000256" key="1">
    <source>
        <dbReference type="ARBA" id="ARBA00008645"/>
    </source>
</evidence>
<sequence length="301" mass="34054">MESNSSLPTDSKNKIVPVKLYSTTFTPENFNETLAPVILIHGYFSTSRTYTNVRAKISRRTKRRVYVIELRNHGMSEYSDDFSLSHCIADLENFMETSNIPRAVLVGHSMGGKLALAMALKHPDKIEKVIVEDANVVFSKLTTEEYSKNLQLMNFLNSKLKELRSDVSETEARHELFSLVTKFWPKAKLRLPLRTNSSGKVAWEFNGDVVIGTPLDKFDLDLSLNPIYTGDTLLLGGELAFSGEQKELDAFYKHFPNLTCEFSPNVFHTYHVECPELYIKLVSKFIGEVDINGPLTITSCL</sequence>
<dbReference type="Gene3D" id="3.40.50.1820">
    <property type="entry name" value="alpha/beta hydrolase"/>
    <property type="match status" value="1"/>
</dbReference>
<evidence type="ECO:0000256" key="6">
    <source>
        <dbReference type="ARBA" id="ARBA00043742"/>
    </source>
</evidence>
<dbReference type="InterPro" id="IPR029058">
    <property type="entry name" value="AB_hydrolase_fold"/>
</dbReference>
<dbReference type="InterPro" id="IPR000073">
    <property type="entry name" value="AB_hydrolase_1"/>
</dbReference>
<comment type="catalytic activity">
    <reaction evidence="11">
        <text>1-octadecanoyl-2-(5Z,8Z,11Z,14Z-eicosatetraenoyl)-sn-glycerol + H2O = 2-(5Z,8Z,11Z,14Z-eicosatetraenoyl)-glycerol + octadecanoate + H(+)</text>
        <dbReference type="Rhea" id="RHEA:38507"/>
        <dbReference type="ChEBI" id="CHEBI:15377"/>
        <dbReference type="ChEBI" id="CHEBI:15378"/>
        <dbReference type="ChEBI" id="CHEBI:25629"/>
        <dbReference type="ChEBI" id="CHEBI:52392"/>
        <dbReference type="ChEBI" id="CHEBI:75728"/>
    </reaction>
</comment>
<dbReference type="SUPFAM" id="SSF53474">
    <property type="entry name" value="alpha/beta-Hydrolases"/>
    <property type="match status" value="1"/>
</dbReference>
<evidence type="ECO:0000256" key="7">
    <source>
        <dbReference type="ARBA" id="ARBA00044064"/>
    </source>
</evidence>
<keyword evidence="2" id="KW-0378">Hydrolase</keyword>
<organism evidence="13 14">
    <name type="scientific">Oedothorax gibbosus</name>
    <dbReference type="NCBI Taxonomy" id="931172"/>
    <lineage>
        <taxon>Eukaryota</taxon>
        <taxon>Metazoa</taxon>
        <taxon>Ecdysozoa</taxon>
        <taxon>Arthropoda</taxon>
        <taxon>Chelicerata</taxon>
        <taxon>Arachnida</taxon>
        <taxon>Araneae</taxon>
        <taxon>Araneomorphae</taxon>
        <taxon>Entelegynae</taxon>
        <taxon>Araneoidea</taxon>
        <taxon>Linyphiidae</taxon>
        <taxon>Erigoninae</taxon>
        <taxon>Oedothorax</taxon>
    </lineage>
</organism>
<evidence type="ECO:0000256" key="8">
    <source>
        <dbReference type="ARBA" id="ARBA00048283"/>
    </source>
</evidence>
<evidence type="ECO:0000256" key="11">
    <source>
        <dbReference type="ARBA" id="ARBA00048919"/>
    </source>
</evidence>
<evidence type="ECO:0000256" key="9">
    <source>
        <dbReference type="ARBA" id="ARBA00048504"/>
    </source>
</evidence>
<reference evidence="13 14" key="1">
    <citation type="journal article" date="2022" name="Nat. Ecol. Evol.">
        <title>A masculinizing supergene underlies an exaggerated male reproductive morph in a spider.</title>
        <authorList>
            <person name="Hendrickx F."/>
            <person name="De Corte Z."/>
            <person name="Sonet G."/>
            <person name="Van Belleghem S.M."/>
            <person name="Kostlbacher S."/>
            <person name="Vangestel C."/>
        </authorList>
    </citation>
    <scope>NUCLEOTIDE SEQUENCE [LARGE SCALE GENOMIC DNA]</scope>
    <source>
        <strain evidence="13">W744_W776</strain>
    </source>
</reference>
<evidence type="ECO:0000259" key="12">
    <source>
        <dbReference type="Pfam" id="PF00561"/>
    </source>
</evidence>
<comment type="caution">
    <text evidence="13">The sequence shown here is derived from an EMBL/GenBank/DDBJ whole genome shotgun (WGS) entry which is preliminary data.</text>
</comment>
<dbReference type="PANTHER" id="PTHR46118">
    <property type="entry name" value="PROTEIN ABHD11"/>
    <property type="match status" value="1"/>
</dbReference>
<comment type="similarity">
    <text evidence="1">Belongs to the AB hydrolase superfamily.</text>
</comment>
<dbReference type="GO" id="GO:0016787">
    <property type="term" value="F:hydrolase activity"/>
    <property type="evidence" value="ECO:0007669"/>
    <property type="project" value="UniProtKB-KW"/>
</dbReference>
<comment type="catalytic activity">
    <reaction evidence="9">
        <text>1,2-didecanoylglycerol + H2O = decanoylglycerol + decanoate + H(+)</text>
        <dbReference type="Rhea" id="RHEA:48596"/>
        <dbReference type="ChEBI" id="CHEBI:11152"/>
        <dbReference type="ChEBI" id="CHEBI:15377"/>
        <dbReference type="ChEBI" id="CHEBI:15378"/>
        <dbReference type="ChEBI" id="CHEBI:27689"/>
        <dbReference type="ChEBI" id="CHEBI:90605"/>
    </reaction>
</comment>
<protein>
    <recommendedName>
        <fullName evidence="7">sn-1-specific diacylglycerol lipase ABHD11</fullName>
        <ecNumber evidence="3">3.1.1.116</ecNumber>
    </recommendedName>
    <alternativeName>
        <fullName evidence="4">Alpha/beta hydrolase domain-containing protein 11</fullName>
    </alternativeName>
</protein>
<dbReference type="PRINTS" id="PR00111">
    <property type="entry name" value="ABHYDROLASE"/>
</dbReference>
<dbReference type="PANTHER" id="PTHR46118:SF4">
    <property type="entry name" value="PROTEIN ABHD11"/>
    <property type="match status" value="1"/>
</dbReference>
<comment type="catalytic activity">
    <reaction evidence="8">
        <text>1-octadecanoyl-2-(4Z,7Z,10Z,13Z,16Z,19Z-docosahexaenoyl)-sn-glycerol + H2O = 2-(4Z,7Z,10Z,13Z,16Z,19Z-docosahexaenoyl)-glycerol + octadecanoate + H(+)</text>
        <dbReference type="Rhea" id="RHEA:77107"/>
        <dbReference type="ChEBI" id="CHEBI:15377"/>
        <dbReference type="ChEBI" id="CHEBI:15378"/>
        <dbReference type="ChEBI" id="CHEBI:25629"/>
        <dbReference type="ChEBI" id="CHEBI:77129"/>
        <dbReference type="ChEBI" id="CHEBI:186738"/>
    </reaction>
</comment>
<comment type="catalytic activity">
    <reaction evidence="6">
        <text>a 1,3-diacyl-sn-glycerol + H2O = a 1-acyl-sn-glycerol + a fatty acid + H(+)</text>
        <dbReference type="Rhea" id="RHEA:38503"/>
        <dbReference type="ChEBI" id="CHEBI:15377"/>
        <dbReference type="ChEBI" id="CHEBI:15378"/>
        <dbReference type="ChEBI" id="CHEBI:28868"/>
        <dbReference type="ChEBI" id="CHEBI:64683"/>
        <dbReference type="ChEBI" id="CHEBI:77272"/>
    </reaction>
</comment>